<dbReference type="Pfam" id="PF00144">
    <property type="entry name" value="Beta-lactamase"/>
    <property type="match status" value="1"/>
</dbReference>
<dbReference type="AlphaFoldDB" id="A0AA40CLW2"/>
<dbReference type="InterPro" id="IPR012338">
    <property type="entry name" value="Beta-lactam/transpept-like"/>
</dbReference>
<gene>
    <name evidence="4" type="ORF">B0T16DRAFT_420522</name>
</gene>
<organism evidence="4 5">
    <name type="scientific">Cercophora newfieldiana</name>
    <dbReference type="NCBI Taxonomy" id="92897"/>
    <lineage>
        <taxon>Eukaryota</taxon>
        <taxon>Fungi</taxon>
        <taxon>Dikarya</taxon>
        <taxon>Ascomycota</taxon>
        <taxon>Pezizomycotina</taxon>
        <taxon>Sordariomycetes</taxon>
        <taxon>Sordariomycetidae</taxon>
        <taxon>Sordariales</taxon>
        <taxon>Lasiosphaeriaceae</taxon>
        <taxon>Cercophora</taxon>
    </lineage>
</organism>
<sequence>MATDMPDPDAEMERLEAITPQIEEIRRTFGTPSISCGVLHRGEVIFRYSDGFANVEKRRYADDNTVYPVASCTKAFVSATCAILVHEGTLSWETPVSSYLPDFETPQNPEVGRRATLVDLCSHTTGLAPMDHVAVGFFERCYNNGHDQVRISASLPSVHEFRSQFLYNNHMYGVVGEAIAKMCGKSTGAVMKEKIFEPLGMERTCTSPIDYPEDDNIATGYAVLDDGSAFRLEEPELRDGSTNAGAGCVRSTVNDMLAWARFVMEAEARQSGQPLDHTASTPKKNGLLPGMASTRASQVPITTEDPSTGENSYGMGWFRHTIPSDLLGFTSPNFPLLRDPPIIGKESPARLTICHYGALGGFLVSFYTFPETYSAIVVLGNSSSSRGDPTDLIAQSICQELFDMKPRVNFGSVATQATATSKLVWPTLVREWVLGRGQGPGRALPSVADFVGRYENRGLALQLHVHPNPERRKRHSPSWRARNPELLVFSVNGQQCQKLRHFRADTWTFLANSRDDAVRKGMERFMTLPSLLLAFTRDSDGRVSGLEWNLNGEGSDGPATGGGDQLQPVRLERVG</sequence>
<evidence type="ECO:0000256" key="2">
    <source>
        <dbReference type="SAM" id="MobiDB-lite"/>
    </source>
</evidence>
<feature type="domain" description="Beta-lactamase-related" evidence="3">
    <location>
        <begin position="30"/>
        <end position="388"/>
    </location>
</feature>
<feature type="compositionally biased region" description="Polar residues" evidence="2">
    <location>
        <begin position="270"/>
        <end position="283"/>
    </location>
</feature>
<accession>A0AA40CLW2</accession>
<evidence type="ECO:0000313" key="4">
    <source>
        <dbReference type="EMBL" id="KAK0641779.1"/>
    </source>
</evidence>
<comment type="similarity">
    <text evidence="1">Belongs to the peptidase S12 family.</text>
</comment>
<proteinExistence type="inferred from homology"/>
<evidence type="ECO:0000313" key="5">
    <source>
        <dbReference type="Proteomes" id="UP001174936"/>
    </source>
</evidence>
<dbReference type="PANTHER" id="PTHR46825:SF14">
    <property type="entry name" value="BETA-LACTAMASE-RELATED DOMAIN-CONTAINING PROTEIN"/>
    <property type="match status" value="1"/>
</dbReference>
<keyword evidence="5" id="KW-1185">Reference proteome</keyword>
<evidence type="ECO:0000256" key="1">
    <source>
        <dbReference type="ARBA" id="ARBA00038215"/>
    </source>
</evidence>
<dbReference type="Gene3D" id="3.40.710.10">
    <property type="entry name" value="DD-peptidase/beta-lactamase superfamily"/>
    <property type="match status" value="1"/>
</dbReference>
<name>A0AA40CLW2_9PEZI</name>
<dbReference type="PANTHER" id="PTHR46825">
    <property type="entry name" value="D-ALANYL-D-ALANINE-CARBOXYPEPTIDASE/ENDOPEPTIDASE AMPH"/>
    <property type="match status" value="1"/>
</dbReference>
<protein>
    <submittedName>
        <fullName evidence="4">Beta-lactamase/transpeptidase-like protein</fullName>
    </submittedName>
</protein>
<dbReference type="SUPFAM" id="SSF56601">
    <property type="entry name" value="beta-lactamase/transpeptidase-like"/>
    <property type="match status" value="1"/>
</dbReference>
<reference evidence="4" key="1">
    <citation type="submission" date="2023-06" db="EMBL/GenBank/DDBJ databases">
        <title>Genome-scale phylogeny and comparative genomics of the fungal order Sordariales.</title>
        <authorList>
            <consortium name="Lawrence Berkeley National Laboratory"/>
            <person name="Hensen N."/>
            <person name="Bonometti L."/>
            <person name="Westerberg I."/>
            <person name="Brannstrom I.O."/>
            <person name="Guillou S."/>
            <person name="Cros-Aarteil S."/>
            <person name="Calhoun S."/>
            <person name="Haridas S."/>
            <person name="Kuo A."/>
            <person name="Mondo S."/>
            <person name="Pangilinan J."/>
            <person name="Riley R."/>
            <person name="Labutti K."/>
            <person name="Andreopoulos B."/>
            <person name="Lipzen A."/>
            <person name="Chen C."/>
            <person name="Yanf M."/>
            <person name="Daum C."/>
            <person name="Ng V."/>
            <person name="Clum A."/>
            <person name="Steindorff A."/>
            <person name="Ohm R."/>
            <person name="Martin F."/>
            <person name="Silar P."/>
            <person name="Natvig D."/>
            <person name="Lalanne C."/>
            <person name="Gautier V."/>
            <person name="Ament-Velasquez S.L."/>
            <person name="Kruys A."/>
            <person name="Hutchinson M.I."/>
            <person name="Powell A.J."/>
            <person name="Barry K."/>
            <person name="Miller A.N."/>
            <person name="Grigoriev I.V."/>
            <person name="Debuchy R."/>
            <person name="Gladieux P."/>
            <person name="Thoren M.H."/>
            <person name="Johannesson H."/>
        </authorList>
    </citation>
    <scope>NUCLEOTIDE SEQUENCE</scope>
    <source>
        <strain evidence="4">SMH2532-1</strain>
    </source>
</reference>
<feature type="region of interest" description="Disordered" evidence="2">
    <location>
        <begin position="270"/>
        <end position="291"/>
    </location>
</feature>
<dbReference type="InterPro" id="IPR001466">
    <property type="entry name" value="Beta-lactam-related"/>
</dbReference>
<dbReference type="EMBL" id="JAULSV010000006">
    <property type="protein sequence ID" value="KAK0641779.1"/>
    <property type="molecule type" value="Genomic_DNA"/>
</dbReference>
<comment type="caution">
    <text evidence="4">The sequence shown here is derived from an EMBL/GenBank/DDBJ whole genome shotgun (WGS) entry which is preliminary data.</text>
</comment>
<evidence type="ECO:0000259" key="3">
    <source>
        <dbReference type="Pfam" id="PF00144"/>
    </source>
</evidence>
<dbReference type="Proteomes" id="UP001174936">
    <property type="component" value="Unassembled WGS sequence"/>
</dbReference>
<dbReference type="InterPro" id="IPR050491">
    <property type="entry name" value="AmpC-like"/>
</dbReference>